<keyword evidence="5 6" id="KW-0482">Metalloprotease</keyword>
<dbReference type="PATRIC" id="fig|1095749.3.peg.46"/>
<keyword evidence="4 6" id="KW-0862">Zinc</keyword>
<sequence>MLKFNKKLSALSLTIGLLVACADSAQVNQEAAASYAQVVQEAKVKGMLDTSSATSQRIQNVFRTMVPYATKENLTGQRFNWQIAVVKSKELNAWAMPGGKMMFYTGLVDTLKLTDDEIAVVMGHEMAHALKEHGKQSRNVGLFTGIIGVAADIAASAALGVNTRLGSSVADLGVNKPFSRSNETEADEVGLFLMARSGYNPQSAPHLWEKMQKMGGGGGISLLSTHPSDESRQANLQRLMPDALKVYHAR</sequence>
<feature type="signal peptide" evidence="7">
    <location>
        <begin position="1"/>
        <end position="25"/>
    </location>
</feature>
<evidence type="ECO:0000313" key="10">
    <source>
        <dbReference type="Proteomes" id="UP000006457"/>
    </source>
</evidence>
<dbReference type="GO" id="GO:0046872">
    <property type="term" value="F:metal ion binding"/>
    <property type="evidence" value="ECO:0007669"/>
    <property type="project" value="UniProtKB-KW"/>
</dbReference>
<dbReference type="GO" id="GO:0016020">
    <property type="term" value="C:membrane"/>
    <property type="evidence" value="ECO:0007669"/>
    <property type="project" value="TreeGrafter"/>
</dbReference>
<evidence type="ECO:0000259" key="8">
    <source>
        <dbReference type="Pfam" id="PF01435"/>
    </source>
</evidence>
<accession>I3DJN1</accession>
<keyword evidence="7" id="KW-0732">Signal</keyword>
<keyword evidence="1 6" id="KW-0645">Protease</keyword>
<keyword evidence="3 6" id="KW-0378">Hydrolase</keyword>
<dbReference type="GO" id="GO:0051603">
    <property type="term" value="P:proteolysis involved in protein catabolic process"/>
    <property type="evidence" value="ECO:0007669"/>
    <property type="project" value="TreeGrafter"/>
</dbReference>
<dbReference type="AlphaFoldDB" id="I3DJN1"/>
<evidence type="ECO:0000256" key="3">
    <source>
        <dbReference type="ARBA" id="ARBA00022801"/>
    </source>
</evidence>
<dbReference type="PANTHER" id="PTHR22726:SF1">
    <property type="entry name" value="METALLOENDOPEPTIDASE OMA1, MITOCHONDRIAL"/>
    <property type="match status" value="1"/>
</dbReference>
<comment type="caution">
    <text evidence="9">The sequence shown here is derived from an EMBL/GenBank/DDBJ whole genome shotgun (WGS) entry which is preliminary data.</text>
</comment>
<name>I3DJN1_9PAST</name>
<protein>
    <submittedName>
        <fullName evidence="9">Peptidase, M48 family</fullName>
        <ecNumber evidence="9">3.4.24.-</ecNumber>
    </submittedName>
</protein>
<organism evidence="9 10">
    <name type="scientific">Pasteurella bettyae CCUG 2042</name>
    <dbReference type="NCBI Taxonomy" id="1095749"/>
    <lineage>
        <taxon>Bacteria</taxon>
        <taxon>Pseudomonadati</taxon>
        <taxon>Pseudomonadota</taxon>
        <taxon>Gammaproteobacteria</taxon>
        <taxon>Pasteurellales</taxon>
        <taxon>Pasteurellaceae</taxon>
        <taxon>Pasteurella</taxon>
    </lineage>
</organism>
<dbReference type="InterPro" id="IPR051156">
    <property type="entry name" value="Mito/Outer_Membr_Metalloprot"/>
</dbReference>
<dbReference type="EMBL" id="AJSX01000004">
    <property type="protein sequence ID" value="EIJ71924.1"/>
    <property type="molecule type" value="Genomic_DNA"/>
</dbReference>
<evidence type="ECO:0000256" key="1">
    <source>
        <dbReference type="ARBA" id="ARBA00022670"/>
    </source>
</evidence>
<gene>
    <name evidence="9" type="ORF">HMPREF1052_1026</name>
</gene>
<comment type="cofactor">
    <cofactor evidence="6">
        <name>Zn(2+)</name>
        <dbReference type="ChEBI" id="CHEBI:29105"/>
    </cofactor>
    <text evidence="6">Binds 1 zinc ion per subunit.</text>
</comment>
<evidence type="ECO:0000256" key="6">
    <source>
        <dbReference type="RuleBase" id="RU003983"/>
    </source>
</evidence>
<feature type="chain" id="PRO_5003670262" evidence="7">
    <location>
        <begin position="26"/>
        <end position="250"/>
    </location>
</feature>
<evidence type="ECO:0000256" key="4">
    <source>
        <dbReference type="ARBA" id="ARBA00022833"/>
    </source>
</evidence>
<dbReference type="GO" id="GO:0004222">
    <property type="term" value="F:metalloendopeptidase activity"/>
    <property type="evidence" value="ECO:0007669"/>
    <property type="project" value="InterPro"/>
</dbReference>
<dbReference type="InterPro" id="IPR001915">
    <property type="entry name" value="Peptidase_M48"/>
</dbReference>
<feature type="domain" description="Peptidase M48" evidence="8">
    <location>
        <begin position="55"/>
        <end position="238"/>
    </location>
</feature>
<proteinExistence type="inferred from homology"/>
<dbReference type="CDD" id="cd07331">
    <property type="entry name" value="M48C_Oma1_like"/>
    <property type="match status" value="1"/>
</dbReference>
<evidence type="ECO:0000256" key="7">
    <source>
        <dbReference type="SAM" id="SignalP"/>
    </source>
</evidence>
<evidence type="ECO:0000256" key="5">
    <source>
        <dbReference type="ARBA" id="ARBA00023049"/>
    </source>
</evidence>
<keyword evidence="2" id="KW-0479">Metal-binding</keyword>
<dbReference type="OrthoDB" id="9810445at2"/>
<dbReference type="Proteomes" id="UP000006457">
    <property type="component" value="Unassembled WGS sequence"/>
</dbReference>
<dbReference type="RefSeq" id="WP_005758628.1">
    <property type="nucleotide sequence ID" value="NZ_AJSX01000004.1"/>
</dbReference>
<dbReference type="Pfam" id="PF01435">
    <property type="entry name" value="Peptidase_M48"/>
    <property type="match status" value="1"/>
</dbReference>
<dbReference type="eggNOG" id="COG0501">
    <property type="taxonomic scope" value="Bacteria"/>
</dbReference>
<keyword evidence="10" id="KW-1185">Reference proteome</keyword>
<dbReference type="PROSITE" id="PS51257">
    <property type="entry name" value="PROKAR_LIPOPROTEIN"/>
    <property type="match status" value="1"/>
</dbReference>
<dbReference type="Gene3D" id="3.30.2010.10">
    <property type="entry name" value="Metalloproteases ('zincins'), catalytic domain"/>
    <property type="match status" value="1"/>
</dbReference>
<evidence type="ECO:0000256" key="2">
    <source>
        <dbReference type="ARBA" id="ARBA00022723"/>
    </source>
</evidence>
<evidence type="ECO:0000313" key="9">
    <source>
        <dbReference type="EMBL" id="EIJ71924.1"/>
    </source>
</evidence>
<dbReference type="PANTHER" id="PTHR22726">
    <property type="entry name" value="METALLOENDOPEPTIDASE OMA1"/>
    <property type="match status" value="1"/>
</dbReference>
<comment type="similarity">
    <text evidence="6">Belongs to the peptidase M48 family.</text>
</comment>
<reference evidence="9 10" key="1">
    <citation type="submission" date="2012-03" db="EMBL/GenBank/DDBJ databases">
        <authorList>
            <person name="Harkins D.M."/>
            <person name="Madupu R."/>
            <person name="Durkin A.S."/>
            <person name="Torralba M."/>
            <person name="Methe B."/>
            <person name="Sutton G.G."/>
            <person name="Nelson K.E."/>
        </authorList>
    </citation>
    <scope>NUCLEOTIDE SEQUENCE [LARGE SCALE GENOMIC DNA]</scope>
    <source>
        <strain evidence="9 10">CCUG 2042</strain>
    </source>
</reference>
<dbReference type="EC" id="3.4.24.-" evidence="9"/>